<name>M8DEL3_9BACL</name>
<dbReference type="AlphaFoldDB" id="M8DEL3"/>
<keyword evidence="2" id="KW-1185">Reference proteome</keyword>
<dbReference type="STRING" id="1300222.I532_04255"/>
<proteinExistence type="predicted"/>
<reference evidence="1 2" key="1">
    <citation type="submission" date="2013-03" db="EMBL/GenBank/DDBJ databases">
        <title>Assembly of a new bacterial strain Brevibacillus borstelensis AK1.</title>
        <authorList>
            <person name="Rajan I."/>
            <person name="PoliReddy D."/>
            <person name="Sugumar T."/>
            <person name="Rathinam K."/>
            <person name="Alqarawi S."/>
            <person name="Khalil A.B."/>
            <person name="Sivakumar N."/>
        </authorList>
    </citation>
    <scope>NUCLEOTIDE SEQUENCE [LARGE SCALE GENOMIC DNA]</scope>
    <source>
        <strain evidence="1 2">AK1</strain>
    </source>
</reference>
<accession>M8DEL3</accession>
<sequence length="79" mass="8210">MGGGEESGRIAGAWVLEDEIVGGGFRIIQSCGGLERLGVSGGEVFFAGVGEVGSLSAPWFGWRVGFDLAAEDCRNFVTL</sequence>
<protein>
    <submittedName>
        <fullName evidence="1">Uncharacterized protein</fullName>
    </submittedName>
</protein>
<comment type="caution">
    <text evidence="1">The sequence shown here is derived from an EMBL/GenBank/DDBJ whole genome shotgun (WGS) entry which is preliminary data.</text>
</comment>
<gene>
    <name evidence="1" type="ORF">I532_04255</name>
</gene>
<dbReference type="EMBL" id="APBN01000001">
    <property type="protein sequence ID" value="EMT54789.1"/>
    <property type="molecule type" value="Genomic_DNA"/>
</dbReference>
<organism evidence="1 2">
    <name type="scientific">Brevibacillus borstelensis AK1</name>
    <dbReference type="NCBI Taxonomy" id="1300222"/>
    <lineage>
        <taxon>Bacteria</taxon>
        <taxon>Bacillati</taxon>
        <taxon>Bacillota</taxon>
        <taxon>Bacilli</taxon>
        <taxon>Bacillales</taxon>
        <taxon>Paenibacillaceae</taxon>
        <taxon>Brevibacillus</taxon>
    </lineage>
</organism>
<evidence type="ECO:0000313" key="2">
    <source>
        <dbReference type="Proteomes" id="UP000012081"/>
    </source>
</evidence>
<evidence type="ECO:0000313" key="1">
    <source>
        <dbReference type="EMBL" id="EMT54789.1"/>
    </source>
</evidence>
<dbReference type="Proteomes" id="UP000012081">
    <property type="component" value="Unassembled WGS sequence"/>
</dbReference>